<dbReference type="Pfam" id="PF02366">
    <property type="entry name" value="PMT"/>
    <property type="match status" value="1"/>
</dbReference>
<dbReference type="UniPathway" id="UPA00378"/>
<feature type="chain" id="PRO_5016718754" description="Polyprenol-phosphate-mannose--protein mannosyltransferase" evidence="11">
    <location>
        <begin position="26"/>
        <end position="433"/>
    </location>
</feature>
<feature type="transmembrane region" description="Helical" evidence="10">
    <location>
        <begin position="110"/>
        <end position="128"/>
    </location>
</feature>
<proteinExistence type="inferred from homology"/>
<evidence type="ECO:0000256" key="9">
    <source>
        <dbReference type="ARBA" id="ARBA00093617"/>
    </source>
</evidence>
<keyword evidence="10" id="KW-1003">Cell membrane</keyword>
<feature type="domain" description="ArnT-like N-terminal" evidence="12">
    <location>
        <begin position="80"/>
        <end position="241"/>
    </location>
</feature>
<evidence type="ECO:0000259" key="13">
    <source>
        <dbReference type="Pfam" id="PF16192"/>
    </source>
</evidence>
<feature type="transmembrane region" description="Helical" evidence="10">
    <location>
        <begin position="363"/>
        <end position="383"/>
    </location>
</feature>
<evidence type="ECO:0000256" key="3">
    <source>
        <dbReference type="ARBA" id="ARBA00007222"/>
    </source>
</evidence>
<dbReference type="PANTHER" id="PTHR10050:SF46">
    <property type="entry name" value="PROTEIN O-MANNOSYL-TRANSFERASE 2"/>
    <property type="match status" value="1"/>
</dbReference>
<protein>
    <recommendedName>
        <fullName evidence="9 10">Polyprenol-phosphate-mannose--protein mannosyltransferase</fullName>
        <ecNumber evidence="10">2.4.1.-</ecNumber>
    </recommendedName>
</protein>
<dbReference type="EC" id="2.4.1.-" evidence="10"/>
<keyword evidence="8 10" id="KW-0472">Membrane</keyword>
<feature type="transmembrane region" description="Helical" evidence="10">
    <location>
        <begin position="341"/>
        <end position="357"/>
    </location>
</feature>
<keyword evidence="6 10" id="KW-0812">Transmembrane</keyword>
<accession>A0A366FQB4</accession>
<name>A0A366FQB4_9HYPH</name>
<feature type="transmembrane region" description="Helical" evidence="10">
    <location>
        <begin position="181"/>
        <end position="200"/>
    </location>
</feature>
<keyword evidence="11" id="KW-0732">Signal</keyword>
<evidence type="ECO:0000256" key="4">
    <source>
        <dbReference type="ARBA" id="ARBA00022676"/>
    </source>
</evidence>
<dbReference type="OrthoDB" id="9776737at2"/>
<dbReference type="Pfam" id="PF16192">
    <property type="entry name" value="PMT_4TMC"/>
    <property type="match status" value="1"/>
</dbReference>
<reference evidence="14 15" key="1">
    <citation type="submission" date="2018-06" db="EMBL/GenBank/DDBJ databases">
        <title>Genomic Encyclopedia of Type Strains, Phase IV (KMG-IV): sequencing the most valuable type-strain genomes for metagenomic binning, comparative biology and taxonomic classification.</title>
        <authorList>
            <person name="Goeker M."/>
        </authorList>
    </citation>
    <scope>NUCLEOTIDE SEQUENCE [LARGE SCALE GENOMIC DNA]</scope>
    <source>
        <strain evidence="14 15">DSM 24875</strain>
    </source>
</reference>
<feature type="domain" description="Protein O-mannosyl-transferase C-terminal four TM" evidence="13">
    <location>
        <begin position="253"/>
        <end position="432"/>
    </location>
</feature>
<feature type="transmembrane region" description="Helical" evidence="10">
    <location>
        <begin position="306"/>
        <end position="329"/>
    </location>
</feature>
<comment type="subcellular location">
    <subcellularLocation>
        <location evidence="10">Cell membrane</location>
    </subcellularLocation>
    <subcellularLocation>
        <location evidence="1">Endomembrane system</location>
        <topology evidence="1">Multi-pass membrane protein</topology>
    </subcellularLocation>
</comment>
<feature type="signal peptide" evidence="11">
    <location>
        <begin position="1"/>
        <end position="25"/>
    </location>
</feature>
<evidence type="ECO:0000313" key="15">
    <source>
        <dbReference type="Proteomes" id="UP000253529"/>
    </source>
</evidence>
<evidence type="ECO:0000256" key="8">
    <source>
        <dbReference type="ARBA" id="ARBA00023136"/>
    </source>
</evidence>
<dbReference type="InterPro" id="IPR032421">
    <property type="entry name" value="PMT_4TMC"/>
</dbReference>
<comment type="similarity">
    <text evidence="3 10">Belongs to the glycosyltransferase 39 family.</text>
</comment>
<dbReference type="GO" id="GO:0005886">
    <property type="term" value="C:plasma membrane"/>
    <property type="evidence" value="ECO:0007669"/>
    <property type="project" value="UniProtKB-SubCell"/>
</dbReference>
<comment type="caution">
    <text evidence="14">The sequence shown here is derived from an EMBL/GenBank/DDBJ whole genome shotgun (WGS) entry which is preliminary data.</text>
</comment>
<sequence length="433" mass="46983">MKLTQWKRLAAAAAAVFLLSLAAFLPDIGDPATLTFDETWYVPTARDWLAGAAMGHQEHPPLGKLLIALGMWLAGDNPTGWRAMSAAFGAATVTAVFFWGFGLTGKIGRALWAAALTFFAGAVFVQARIATLDIFLMAFCALALAFFTFSIKATSRSRSIAFALAMGVSLGLAGACKWSGFFLLFGLASVYLLIGLLRTWGVRFSDPKPSDFFSEAAWPGMSPSVAVAAFIAVPLAAYFVAYLPQIVRAGDLYEFVASHERMRDIMSGSSPSHPYASRWFTWLWMGRPVWYSFALRGPNWGPDAPASAIVALVNPVVLVLGEAAVVLALTRWLRFRDRDGLIVTVAFFSQFLPWALDPKGLEFFYYYFPATLAFGPALALGIFQGEDRRRRVVAAAVLIGAAAAFAFFLPVYAGGIGVTPASLAARLWFKSWI</sequence>
<keyword evidence="4 10" id="KW-0328">Glycosyltransferase</keyword>
<keyword evidence="5 10" id="KW-0808">Transferase</keyword>
<evidence type="ECO:0000259" key="12">
    <source>
        <dbReference type="Pfam" id="PF02366"/>
    </source>
</evidence>
<dbReference type="GO" id="GO:0012505">
    <property type="term" value="C:endomembrane system"/>
    <property type="evidence" value="ECO:0007669"/>
    <property type="project" value="UniProtKB-SubCell"/>
</dbReference>
<comment type="pathway">
    <text evidence="2 10">Protein modification; protein glycosylation.</text>
</comment>
<feature type="transmembrane region" description="Helical" evidence="10">
    <location>
        <begin position="392"/>
        <end position="413"/>
    </location>
</feature>
<feature type="transmembrane region" description="Helical" evidence="10">
    <location>
        <begin position="81"/>
        <end position="103"/>
    </location>
</feature>
<dbReference type="InterPro" id="IPR003342">
    <property type="entry name" value="ArnT-like_N"/>
</dbReference>
<dbReference type="PANTHER" id="PTHR10050">
    <property type="entry name" value="DOLICHYL-PHOSPHATE-MANNOSE--PROTEIN MANNOSYLTRANSFERASE"/>
    <property type="match status" value="1"/>
</dbReference>
<comment type="function">
    <text evidence="10">Protein O-mannosyltransferase that catalyzes the transfer of a single mannose residue from a polyprenol phospho-mannosyl lipidic donor to the hydroxyl group of selected serine and threonine residues in acceptor proteins.</text>
</comment>
<dbReference type="AlphaFoldDB" id="A0A366FQB4"/>
<evidence type="ECO:0000256" key="11">
    <source>
        <dbReference type="SAM" id="SignalP"/>
    </source>
</evidence>
<evidence type="ECO:0000256" key="2">
    <source>
        <dbReference type="ARBA" id="ARBA00004922"/>
    </source>
</evidence>
<evidence type="ECO:0000256" key="10">
    <source>
        <dbReference type="RuleBase" id="RU367007"/>
    </source>
</evidence>
<dbReference type="RefSeq" id="WP_113888077.1">
    <property type="nucleotide sequence ID" value="NZ_QNRK01000004.1"/>
</dbReference>
<evidence type="ECO:0000256" key="1">
    <source>
        <dbReference type="ARBA" id="ARBA00004127"/>
    </source>
</evidence>
<dbReference type="InterPro" id="IPR027005">
    <property type="entry name" value="PMT-like"/>
</dbReference>
<dbReference type="EMBL" id="QNRK01000004">
    <property type="protein sequence ID" value="RBP16842.1"/>
    <property type="molecule type" value="Genomic_DNA"/>
</dbReference>
<feature type="transmembrane region" description="Helical" evidence="10">
    <location>
        <begin position="134"/>
        <end position="151"/>
    </location>
</feature>
<evidence type="ECO:0000256" key="7">
    <source>
        <dbReference type="ARBA" id="ARBA00022989"/>
    </source>
</evidence>
<feature type="transmembrane region" description="Helical" evidence="10">
    <location>
        <begin position="221"/>
        <end position="243"/>
    </location>
</feature>
<gene>
    <name evidence="14" type="ORF">DFR50_104119</name>
</gene>
<organism evidence="14 15">
    <name type="scientific">Roseiarcus fermentans</name>
    <dbReference type="NCBI Taxonomy" id="1473586"/>
    <lineage>
        <taxon>Bacteria</taxon>
        <taxon>Pseudomonadati</taxon>
        <taxon>Pseudomonadota</taxon>
        <taxon>Alphaproteobacteria</taxon>
        <taxon>Hyphomicrobiales</taxon>
        <taxon>Roseiarcaceae</taxon>
        <taxon>Roseiarcus</taxon>
    </lineage>
</organism>
<evidence type="ECO:0000256" key="6">
    <source>
        <dbReference type="ARBA" id="ARBA00022692"/>
    </source>
</evidence>
<keyword evidence="7 10" id="KW-1133">Transmembrane helix</keyword>
<feature type="transmembrane region" description="Helical" evidence="10">
    <location>
        <begin position="158"/>
        <end position="175"/>
    </location>
</feature>
<dbReference type="GO" id="GO:0004169">
    <property type="term" value="F:dolichyl-phosphate-mannose-protein mannosyltransferase activity"/>
    <property type="evidence" value="ECO:0007669"/>
    <property type="project" value="UniProtKB-UniRule"/>
</dbReference>
<keyword evidence="15" id="KW-1185">Reference proteome</keyword>
<dbReference type="Proteomes" id="UP000253529">
    <property type="component" value="Unassembled WGS sequence"/>
</dbReference>
<evidence type="ECO:0000313" key="14">
    <source>
        <dbReference type="EMBL" id="RBP16842.1"/>
    </source>
</evidence>
<evidence type="ECO:0000256" key="5">
    <source>
        <dbReference type="ARBA" id="ARBA00022679"/>
    </source>
</evidence>